<keyword evidence="9 12" id="KW-1133">Transmembrane helix</keyword>
<protein>
    <recommendedName>
        <fullName evidence="3">histidine kinase</fullName>
        <ecNumber evidence="3">2.7.13.3</ecNumber>
    </recommendedName>
</protein>
<dbReference type="InterPro" id="IPR005467">
    <property type="entry name" value="His_kinase_dom"/>
</dbReference>
<dbReference type="PROSITE" id="PS50885">
    <property type="entry name" value="HAMP"/>
    <property type="match status" value="1"/>
</dbReference>
<dbReference type="NCBIfam" id="NF008312">
    <property type="entry name" value="PRK11100.1"/>
    <property type="match status" value="1"/>
</dbReference>
<evidence type="ECO:0000259" key="14">
    <source>
        <dbReference type="PROSITE" id="PS50885"/>
    </source>
</evidence>
<evidence type="ECO:0000256" key="11">
    <source>
        <dbReference type="ARBA" id="ARBA00023136"/>
    </source>
</evidence>
<dbReference type="Gene3D" id="6.10.340.10">
    <property type="match status" value="1"/>
</dbReference>
<sequence>MKIGLRILLGYFLILGLSAWLILNVVVEEIKPGVRATLEDTLIDTAQMLATLVADDVAAGKVTDSDLMKRLQNYAQRSIDANISGIRKTSLDYRIYITDKKGIVIFDSDGKDLGKDFSQWNDVNRTLQGKYGARSTRSKVADEGSSVMHVAAPIMDHGNIIGSLTVAKPISTINPFIQRSQRKILQRSAWLWLGSLLIGLGFSWWLNRTLRKLQTYAASVENGEKASLPELGNNEIGSLGRALEAMRDKLEGKQYAEQLMHTMAHELKSPIASIQGSAELMREDMPAADRQHFLNNILEQNSRQRQLIDKLLALVKLEKQQSLAHVQLVNIPRLLALIAEDANPRLLAKSLQLKQDVDTAITSISGDELLLRQALGNLLDNAIAFSPAGSSIHMQARLHISPHNADNAASVHISISDQGPGIPGYALDKIFDRFYSLPRPDAAKSTGLGLPFVREVALLHGGSISVSNQVDGGVVARFCLMV</sequence>
<evidence type="ECO:0000259" key="13">
    <source>
        <dbReference type="PROSITE" id="PS50109"/>
    </source>
</evidence>
<feature type="transmembrane region" description="Helical" evidence="12">
    <location>
        <begin position="189"/>
        <end position="206"/>
    </location>
</feature>
<name>A0A318IR07_9BURK</name>
<dbReference type="Gene3D" id="3.30.450.20">
    <property type="entry name" value="PAS domain"/>
    <property type="match status" value="1"/>
</dbReference>
<dbReference type="OrthoDB" id="9806130at2"/>
<comment type="catalytic activity">
    <reaction evidence="1">
        <text>ATP + protein L-histidine = ADP + protein N-phospho-L-histidine.</text>
        <dbReference type="EC" id="2.7.13.3"/>
    </reaction>
</comment>
<comment type="subcellular location">
    <subcellularLocation>
        <location evidence="2">Cell membrane</location>
        <topology evidence="2">Multi-pass membrane protein</topology>
    </subcellularLocation>
</comment>
<proteinExistence type="predicted"/>
<dbReference type="SUPFAM" id="SSF103190">
    <property type="entry name" value="Sensory domain-like"/>
    <property type="match status" value="1"/>
</dbReference>
<dbReference type="EMBL" id="QJKB01000012">
    <property type="protein sequence ID" value="PXX38546.1"/>
    <property type="molecule type" value="Genomic_DNA"/>
</dbReference>
<keyword evidence="4" id="KW-1003">Cell membrane</keyword>
<evidence type="ECO:0000256" key="12">
    <source>
        <dbReference type="SAM" id="Phobius"/>
    </source>
</evidence>
<dbReference type="InterPro" id="IPR029151">
    <property type="entry name" value="Sensor-like_sf"/>
</dbReference>
<dbReference type="GO" id="GO:0005886">
    <property type="term" value="C:plasma membrane"/>
    <property type="evidence" value="ECO:0007669"/>
    <property type="project" value="UniProtKB-SubCell"/>
</dbReference>
<dbReference type="Gene3D" id="1.10.287.130">
    <property type="match status" value="1"/>
</dbReference>
<keyword evidence="16" id="KW-1185">Reference proteome</keyword>
<dbReference type="InterPro" id="IPR003661">
    <property type="entry name" value="HisK_dim/P_dom"/>
</dbReference>
<dbReference type="EC" id="2.7.13.3" evidence="3"/>
<dbReference type="InterPro" id="IPR003594">
    <property type="entry name" value="HATPase_dom"/>
</dbReference>
<evidence type="ECO:0000256" key="6">
    <source>
        <dbReference type="ARBA" id="ARBA00022679"/>
    </source>
</evidence>
<evidence type="ECO:0000256" key="3">
    <source>
        <dbReference type="ARBA" id="ARBA00012438"/>
    </source>
</evidence>
<keyword evidence="11 12" id="KW-0472">Membrane</keyword>
<evidence type="ECO:0000256" key="7">
    <source>
        <dbReference type="ARBA" id="ARBA00022692"/>
    </source>
</evidence>
<dbReference type="SUPFAM" id="SSF47384">
    <property type="entry name" value="Homodimeric domain of signal transducing histidine kinase"/>
    <property type="match status" value="1"/>
</dbReference>
<dbReference type="InterPro" id="IPR050428">
    <property type="entry name" value="TCS_sensor_his_kinase"/>
</dbReference>
<keyword evidence="10" id="KW-0902">Two-component regulatory system</keyword>
<keyword evidence="7 12" id="KW-0812">Transmembrane</keyword>
<dbReference type="InterPro" id="IPR004358">
    <property type="entry name" value="Sig_transdc_His_kin-like_C"/>
</dbReference>
<organism evidence="15 16">
    <name type="scientific">Undibacterium pigrum</name>
    <dbReference type="NCBI Taxonomy" id="401470"/>
    <lineage>
        <taxon>Bacteria</taxon>
        <taxon>Pseudomonadati</taxon>
        <taxon>Pseudomonadota</taxon>
        <taxon>Betaproteobacteria</taxon>
        <taxon>Burkholderiales</taxon>
        <taxon>Oxalobacteraceae</taxon>
        <taxon>Undibacterium</taxon>
    </lineage>
</organism>
<evidence type="ECO:0000256" key="1">
    <source>
        <dbReference type="ARBA" id="ARBA00000085"/>
    </source>
</evidence>
<dbReference type="Gene3D" id="3.30.565.10">
    <property type="entry name" value="Histidine kinase-like ATPase, C-terminal domain"/>
    <property type="match status" value="1"/>
</dbReference>
<comment type="caution">
    <text evidence="15">The sequence shown here is derived from an EMBL/GenBank/DDBJ whole genome shotgun (WGS) entry which is preliminary data.</text>
</comment>
<evidence type="ECO:0000313" key="16">
    <source>
        <dbReference type="Proteomes" id="UP000247792"/>
    </source>
</evidence>
<keyword evidence="5" id="KW-0597">Phosphoprotein</keyword>
<dbReference type="SMART" id="SM00304">
    <property type="entry name" value="HAMP"/>
    <property type="match status" value="1"/>
</dbReference>
<dbReference type="InterPro" id="IPR036097">
    <property type="entry name" value="HisK_dim/P_sf"/>
</dbReference>
<dbReference type="PANTHER" id="PTHR45436">
    <property type="entry name" value="SENSOR HISTIDINE KINASE YKOH"/>
    <property type="match status" value="1"/>
</dbReference>
<dbReference type="RefSeq" id="WP_110257700.1">
    <property type="nucleotide sequence ID" value="NZ_QJKB01000012.1"/>
</dbReference>
<dbReference type="SMART" id="SM00387">
    <property type="entry name" value="HATPase_c"/>
    <property type="match status" value="1"/>
</dbReference>
<dbReference type="SUPFAM" id="SSF55874">
    <property type="entry name" value="ATPase domain of HSP90 chaperone/DNA topoisomerase II/histidine kinase"/>
    <property type="match status" value="1"/>
</dbReference>
<keyword evidence="6" id="KW-0808">Transferase</keyword>
<reference evidence="15 16" key="1">
    <citation type="submission" date="2018-05" db="EMBL/GenBank/DDBJ databases">
        <title>Genomic Encyclopedia of Type Strains, Phase IV (KMG-IV): sequencing the most valuable type-strain genomes for metagenomic binning, comparative biology and taxonomic classification.</title>
        <authorList>
            <person name="Goeker M."/>
        </authorList>
    </citation>
    <scope>NUCLEOTIDE SEQUENCE [LARGE SCALE GENOMIC DNA]</scope>
    <source>
        <strain evidence="15 16">DSM 19792</strain>
    </source>
</reference>
<dbReference type="InterPro" id="IPR003660">
    <property type="entry name" value="HAMP_dom"/>
</dbReference>
<dbReference type="Pfam" id="PF00672">
    <property type="entry name" value="HAMP"/>
    <property type="match status" value="1"/>
</dbReference>
<gene>
    <name evidence="15" type="ORF">DFR42_11258</name>
</gene>
<evidence type="ECO:0000313" key="15">
    <source>
        <dbReference type="EMBL" id="PXX38546.1"/>
    </source>
</evidence>
<evidence type="ECO:0000256" key="10">
    <source>
        <dbReference type="ARBA" id="ARBA00023012"/>
    </source>
</evidence>
<dbReference type="CDD" id="cd00082">
    <property type="entry name" value="HisKA"/>
    <property type="match status" value="1"/>
</dbReference>
<keyword evidence="8 15" id="KW-0418">Kinase</keyword>
<dbReference type="SMART" id="SM00388">
    <property type="entry name" value="HisKA"/>
    <property type="match status" value="1"/>
</dbReference>
<dbReference type="PROSITE" id="PS50109">
    <property type="entry name" value="HIS_KIN"/>
    <property type="match status" value="1"/>
</dbReference>
<evidence type="ECO:0000256" key="4">
    <source>
        <dbReference type="ARBA" id="ARBA00022475"/>
    </source>
</evidence>
<dbReference type="PANTHER" id="PTHR45436:SF10">
    <property type="entry name" value="HISTIDINE KINASE"/>
    <property type="match status" value="1"/>
</dbReference>
<feature type="domain" description="HAMP" evidence="14">
    <location>
        <begin position="204"/>
        <end position="255"/>
    </location>
</feature>
<dbReference type="GO" id="GO:0000155">
    <property type="term" value="F:phosphorelay sensor kinase activity"/>
    <property type="evidence" value="ECO:0007669"/>
    <property type="project" value="InterPro"/>
</dbReference>
<evidence type="ECO:0000256" key="2">
    <source>
        <dbReference type="ARBA" id="ARBA00004651"/>
    </source>
</evidence>
<dbReference type="AlphaFoldDB" id="A0A318IR07"/>
<dbReference type="CDD" id="cd06225">
    <property type="entry name" value="HAMP"/>
    <property type="match status" value="1"/>
</dbReference>
<evidence type="ECO:0000256" key="5">
    <source>
        <dbReference type="ARBA" id="ARBA00022553"/>
    </source>
</evidence>
<dbReference type="Pfam" id="PF00512">
    <property type="entry name" value="HisKA"/>
    <property type="match status" value="1"/>
</dbReference>
<evidence type="ECO:0000256" key="8">
    <source>
        <dbReference type="ARBA" id="ARBA00022777"/>
    </source>
</evidence>
<evidence type="ECO:0000256" key="9">
    <source>
        <dbReference type="ARBA" id="ARBA00022989"/>
    </source>
</evidence>
<dbReference type="InterPro" id="IPR036890">
    <property type="entry name" value="HATPase_C_sf"/>
</dbReference>
<dbReference type="Pfam" id="PF02518">
    <property type="entry name" value="HATPase_c"/>
    <property type="match status" value="1"/>
</dbReference>
<feature type="domain" description="Histidine kinase" evidence="13">
    <location>
        <begin position="262"/>
        <end position="482"/>
    </location>
</feature>
<dbReference type="PRINTS" id="PR00344">
    <property type="entry name" value="BCTRLSENSOR"/>
</dbReference>
<accession>A0A318IR07</accession>
<dbReference type="Proteomes" id="UP000247792">
    <property type="component" value="Unassembled WGS sequence"/>
</dbReference>
<feature type="transmembrane region" description="Helical" evidence="12">
    <location>
        <begin position="6"/>
        <end position="27"/>
    </location>
</feature>